<feature type="transmembrane region" description="Helical" evidence="1">
    <location>
        <begin position="208"/>
        <end position="229"/>
    </location>
</feature>
<feature type="domain" description="YdbS-like PH" evidence="2">
    <location>
        <begin position="274"/>
        <end position="337"/>
    </location>
</feature>
<feature type="transmembrane region" description="Helical" evidence="1">
    <location>
        <begin position="156"/>
        <end position="177"/>
    </location>
</feature>
<keyword evidence="4" id="KW-1185">Reference proteome</keyword>
<sequence>MSGLFLNMLRRIRLSEFGDTVLFISLGVLLFFYTRNPEIVDHYNTIEINGVLAGSPESGVHGESDNYIGFTLKGSGDFYEFTDCSYNNILAEQIGLLEDGDSVKIRIAENATSKSYPLSGKNYETFRIVEAYSQRHGYYMNTYEYNRCLTYFSNKVYPIISAILVVIGLVQGVKGLYDRSNISNTKYLGLEDAQLQVEKFIKLHPDRVAYLLKKLPVLILLLVIGLVLIFGDATIMGLVLIFVSFYLFFHFVRVGGKVYYILDEEGIHFKTVTPWLLSEVKSVKYAEIEEVKWTRSIFEEMYHIGTVQVYSGKEDDGEKIYDKIIGIREFREIEEYIKGMMNEGQKSNVKS</sequence>
<gene>
    <name evidence="3" type="ORF">E1163_16090</name>
</gene>
<reference evidence="3 4" key="1">
    <citation type="submission" date="2019-02" db="EMBL/GenBank/DDBJ databases">
        <authorList>
            <person name="Goldberg S.R."/>
            <person name="Haltli B.A."/>
            <person name="Correa H."/>
            <person name="Russell K.G."/>
        </authorList>
    </citation>
    <scope>NUCLEOTIDE SEQUENCE [LARGE SCALE GENOMIC DNA]</scope>
    <source>
        <strain evidence="3 4">JCM 16186</strain>
    </source>
</reference>
<proteinExistence type="predicted"/>
<dbReference type="EMBL" id="SMLW01000583">
    <property type="protein sequence ID" value="MTI26480.1"/>
    <property type="molecule type" value="Genomic_DNA"/>
</dbReference>
<keyword evidence="1" id="KW-1133">Transmembrane helix</keyword>
<evidence type="ECO:0000313" key="3">
    <source>
        <dbReference type="EMBL" id="MTI26480.1"/>
    </source>
</evidence>
<name>A0ABW9RTV1_9BACT</name>
<organism evidence="3 4">
    <name type="scientific">Fulvivirga kasyanovii</name>
    <dbReference type="NCBI Taxonomy" id="396812"/>
    <lineage>
        <taxon>Bacteria</taxon>
        <taxon>Pseudomonadati</taxon>
        <taxon>Bacteroidota</taxon>
        <taxon>Cytophagia</taxon>
        <taxon>Cytophagales</taxon>
        <taxon>Fulvivirgaceae</taxon>
        <taxon>Fulvivirga</taxon>
    </lineage>
</organism>
<comment type="caution">
    <text evidence="3">The sequence shown here is derived from an EMBL/GenBank/DDBJ whole genome shotgun (WGS) entry which is preliminary data.</text>
</comment>
<evidence type="ECO:0000313" key="4">
    <source>
        <dbReference type="Proteomes" id="UP000798808"/>
    </source>
</evidence>
<protein>
    <submittedName>
        <fullName evidence="3">PH domain-containing protein</fullName>
    </submittedName>
</protein>
<dbReference type="Pfam" id="PF03703">
    <property type="entry name" value="bPH_2"/>
    <property type="match status" value="1"/>
</dbReference>
<keyword evidence="1" id="KW-0472">Membrane</keyword>
<keyword evidence="1" id="KW-0812">Transmembrane</keyword>
<dbReference type="Proteomes" id="UP000798808">
    <property type="component" value="Unassembled WGS sequence"/>
</dbReference>
<accession>A0ABW9RTV1</accession>
<evidence type="ECO:0000259" key="2">
    <source>
        <dbReference type="Pfam" id="PF03703"/>
    </source>
</evidence>
<dbReference type="InterPro" id="IPR005182">
    <property type="entry name" value="YdbS-like_PH"/>
</dbReference>
<feature type="transmembrane region" description="Helical" evidence="1">
    <location>
        <begin position="12"/>
        <end position="33"/>
    </location>
</feature>
<evidence type="ECO:0000256" key="1">
    <source>
        <dbReference type="SAM" id="Phobius"/>
    </source>
</evidence>